<reference evidence="2 3" key="1">
    <citation type="submission" date="2012-03" db="EMBL/GenBank/DDBJ databases">
        <title>Whole Genome Assembly of Papio anubis.</title>
        <authorList>
            <person name="Liu Y.L."/>
            <person name="Abraham K.A."/>
            <person name="Akbar H.A."/>
            <person name="Ali S.A."/>
            <person name="Anosike U.A."/>
            <person name="Aqrawi P.A."/>
            <person name="Arias F.A."/>
            <person name="Attaway T.A."/>
            <person name="Awwad R.A."/>
            <person name="Babu C.B."/>
            <person name="Bandaranaike D.B."/>
            <person name="Battles P.B."/>
            <person name="Bell A.B."/>
            <person name="Beltran B.B."/>
            <person name="Berhane-Mersha D.B."/>
            <person name="Bess C.B."/>
            <person name="Bickham C.B."/>
            <person name="Bolden T.B."/>
            <person name="Carter K.C."/>
            <person name="Chau D.C."/>
            <person name="Chavez A.C."/>
            <person name="Clerc-Blankenburg K.C."/>
            <person name="Coyle M.C."/>
            <person name="Dao M.D."/>
            <person name="Davila M.L.D."/>
            <person name="Davy-Carroll L.D."/>
            <person name="Denson S.D."/>
            <person name="Dinh H.D."/>
            <person name="Fernandez S.F."/>
            <person name="Fernando P.F."/>
            <person name="Forbes L.F."/>
            <person name="Francis C.F."/>
            <person name="Francisco L.F."/>
            <person name="Fu Q.F."/>
            <person name="Garcia-Iii R.G."/>
            <person name="Garrett T.G."/>
            <person name="Gross S.G."/>
            <person name="Gubbala S.G."/>
            <person name="Hirani K.H."/>
            <person name="Hogues M.H."/>
            <person name="Hollins B.H."/>
            <person name="Jackson L.J."/>
            <person name="Javaid M.J."/>
            <person name="Jhangiani S.J."/>
            <person name="Johnson A.J."/>
            <person name="Johnson B.J."/>
            <person name="Jones J.J."/>
            <person name="Joshi V.J."/>
            <person name="Kalu J.K."/>
            <person name="Khan N.K."/>
            <person name="Korchina V.K."/>
            <person name="Kovar C.K."/>
            <person name="Lago L.L."/>
            <person name="Lara F.L."/>
            <person name="Le T.-K.L."/>
            <person name="Lee S.L."/>
            <person name="Legall-Iii F.L."/>
            <person name="Lemon S.L."/>
            <person name="Liu J.L."/>
            <person name="Liu Y.-S.L."/>
            <person name="Liyanage D.L."/>
            <person name="Lopez J.L."/>
            <person name="Lorensuhewa L.L."/>
            <person name="Mata R.M."/>
            <person name="Mathew T.M."/>
            <person name="Mercado C.M."/>
            <person name="Mercado I.M."/>
            <person name="Morales K.M."/>
            <person name="Morgan M.M."/>
            <person name="Munidasa M.M."/>
            <person name="Ngo D.N."/>
            <person name="Nguyen L.N."/>
            <person name="Nguyen T.N."/>
            <person name="Nguyen N.N."/>
            <person name="Obregon M.O."/>
            <person name="Okwuonu G.O."/>
            <person name="Ongeri F.O."/>
            <person name="Onwere C.O."/>
            <person name="Osifeso I.O."/>
            <person name="Parra A.P."/>
            <person name="Patil S.P."/>
            <person name="Perez A.P."/>
            <person name="Perez Y.P."/>
            <person name="Pham C.P."/>
            <person name="Pu L.-L.P."/>
            <person name="Puazo M.P."/>
            <person name="Quiroz J.Q."/>
            <person name="Rouhana J.R."/>
            <person name="Ruiz M.R."/>
            <person name="Ruiz S.-J.R."/>
            <person name="Saada N.S."/>
            <person name="Santibanez J.S."/>
            <person name="Scheel M.S."/>
            <person name="Schneider B.S."/>
            <person name="Simmons D.S."/>
            <person name="Sisson I.S."/>
            <person name="Tang L.-Y.T."/>
            <person name="Thornton R.T."/>
            <person name="Tisius J.T."/>
            <person name="Toledanes G.T."/>
            <person name="Trejos Z.T."/>
            <person name="Usmani K.U."/>
            <person name="Varghese R.V."/>
            <person name="Vattathil S.V."/>
            <person name="Vee V.V."/>
            <person name="Walker D.W."/>
            <person name="Weissenberger G.W."/>
            <person name="White C.W."/>
            <person name="Williams A.W."/>
            <person name="Woodworth J.W."/>
            <person name="Wright R.W."/>
            <person name="Zhu Y.Z."/>
            <person name="Han Y.H."/>
            <person name="Newsham I.N."/>
            <person name="Nazareth L.N."/>
            <person name="Worley K.W."/>
            <person name="Muzny D.M."/>
            <person name="Rogers J.R."/>
            <person name="Gibbs R.G."/>
        </authorList>
    </citation>
    <scope>NUCLEOTIDE SEQUENCE [LARGE SCALE GENOMIC DNA]</scope>
</reference>
<dbReference type="AlphaFoldDB" id="A0A8I5NIX6"/>
<evidence type="ECO:0000256" key="1">
    <source>
        <dbReference type="SAM" id="Phobius"/>
    </source>
</evidence>
<keyword evidence="3" id="KW-1185">Reference proteome</keyword>
<dbReference type="PRINTS" id="PR02045">
    <property type="entry name" value="F138DOMAIN"/>
</dbReference>
<dbReference type="GeneTree" id="ENSGT01120000271815"/>
<keyword evidence="1" id="KW-1133">Transmembrane helix</keyword>
<sequence length="147" mass="16172">MQWCSLGSLQPLPPGFKQFSCFCLLSSGSTDAHHHVQLICVCVYINIYFLRWYFTLVAQAGVQWRDLGSLGSSDSPTSTSQVAGITGACHHAWLIFFFFFFVVLVETGFHRVGQAGLELLTSCDLPASASQSIGITGVNHHAWPEFL</sequence>
<evidence type="ECO:0000313" key="3">
    <source>
        <dbReference type="Proteomes" id="UP000028761"/>
    </source>
</evidence>
<keyword evidence="1" id="KW-0472">Membrane</keyword>
<accession>A0A8I5NIX6</accession>
<name>A0A8I5NIX6_PAPAN</name>
<proteinExistence type="predicted"/>
<protein>
    <submittedName>
        <fullName evidence="2">Uncharacterized protein</fullName>
    </submittedName>
</protein>
<dbReference type="Ensembl" id="ENSPANT00000083646.1">
    <property type="protein sequence ID" value="ENSPANP00000052983.1"/>
    <property type="gene ID" value="ENSPANG00000044385.1"/>
</dbReference>
<dbReference type="PANTHER" id="PTHR12138">
    <property type="entry name" value="PRIMATE-EXPANDED PROTEIN FAMILY"/>
    <property type="match status" value="1"/>
</dbReference>
<reference evidence="2" key="2">
    <citation type="submission" date="2025-08" db="UniProtKB">
        <authorList>
            <consortium name="Ensembl"/>
        </authorList>
    </citation>
    <scope>IDENTIFICATION</scope>
</reference>
<feature type="transmembrane region" description="Helical" evidence="1">
    <location>
        <begin position="38"/>
        <end position="62"/>
    </location>
</feature>
<dbReference type="Proteomes" id="UP000028761">
    <property type="component" value="Chromosome 8"/>
</dbReference>
<organism evidence="2 3">
    <name type="scientific">Papio anubis</name>
    <name type="common">Olive baboon</name>
    <dbReference type="NCBI Taxonomy" id="9555"/>
    <lineage>
        <taxon>Eukaryota</taxon>
        <taxon>Metazoa</taxon>
        <taxon>Chordata</taxon>
        <taxon>Craniata</taxon>
        <taxon>Vertebrata</taxon>
        <taxon>Euteleostomi</taxon>
        <taxon>Mammalia</taxon>
        <taxon>Eutheria</taxon>
        <taxon>Euarchontoglires</taxon>
        <taxon>Primates</taxon>
        <taxon>Haplorrhini</taxon>
        <taxon>Catarrhini</taxon>
        <taxon>Cercopithecidae</taxon>
        <taxon>Cercopithecinae</taxon>
        <taxon>Papio</taxon>
    </lineage>
</organism>
<feature type="transmembrane region" description="Helical" evidence="1">
    <location>
        <begin position="82"/>
        <end position="105"/>
    </location>
</feature>
<dbReference type="PANTHER" id="PTHR12138:SF162">
    <property type="entry name" value="CHROMOSOME UNDETERMINED SCAFFOLD_275, WHOLE GENOME SHOTGUN SEQUENCE"/>
    <property type="match status" value="1"/>
</dbReference>
<reference evidence="2" key="3">
    <citation type="submission" date="2025-09" db="UniProtKB">
        <authorList>
            <consortium name="Ensembl"/>
        </authorList>
    </citation>
    <scope>IDENTIFICATION</scope>
</reference>
<keyword evidence="1" id="KW-0812">Transmembrane</keyword>
<evidence type="ECO:0000313" key="2">
    <source>
        <dbReference type="Ensembl" id="ENSPANP00000052983.1"/>
    </source>
</evidence>